<evidence type="ECO:0000256" key="1">
    <source>
        <dbReference type="ARBA" id="ARBA00004651"/>
    </source>
</evidence>
<keyword evidence="11" id="KW-1185">Reference proteome</keyword>
<dbReference type="GO" id="GO:0005886">
    <property type="term" value="C:plasma membrane"/>
    <property type="evidence" value="ECO:0007669"/>
    <property type="project" value="UniProtKB-SubCell"/>
</dbReference>
<organism evidence="10 11">
    <name type="scientific">Physocladia obscura</name>
    <dbReference type="NCBI Taxonomy" id="109957"/>
    <lineage>
        <taxon>Eukaryota</taxon>
        <taxon>Fungi</taxon>
        <taxon>Fungi incertae sedis</taxon>
        <taxon>Chytridiomycota</taxon>
        <taxon>Chytridiomycota incertae sedis</taxon>
        <taxon>Chytridiomycetes</taxon>
        <taxon>Chytridiales</taxon>
        <taxon>Chytriomycetaceae</taxon>
        <taxon>Physocladia</taxon>
    </lineage>
</organism>
<comment type="subcellular location">
    <subcellularLocation>
        <location evidence="1">Cell membrane</location>
        <topology evidence="1">Multi-pass membrane protein</topology>
    </subcellularLocation>
</comment>
<feature type="region of interest" description="Disordered" evidence="8">
    <location>
        <begin position="209"/>
        <end position="228"/>
    </location>
</feature>
<keyword evidence="7 9" id="KW-0472">Membrane</keyword>
<protein>
    <submittedName>
        <fullName evidence="10">Uncharacterized protein</fullName>
    </submittedName>
</protein>
<evidence type="ECO:0000256" key="7">
    <source>
        <dbReference type="ARBA" id="ARBA00023136"/>
    </source>
</evidence>
<evidence type="ECO:0000256" key="8">
    <source>
        <dbReference type="SAM" id="MobiDB-lite"/>
    </source>
</evidence>
<feature type="region of interest" description="Disordered" evidence="8">
    <location>
        <begin position="1"/>
        <end position="20"/>
    </location>
</feature>
<keyword evidence="5 9" id="KW-1133">Transmembrane helix</keyword>
<reference evidence="10" key="1">
    <citation type="submission" date="2020-05" db="EMBL/GenBank/DDBJ databases">
        <title>Phylogenomic resolution of chytrid fungi.</title>
        <authorList>
            <person name="Stajich J.E."/>
            <person name="Amses K."/>
            <person name="Simmons R."/>
            <person name="Seto K."/>
            <person name="Myers J."/>
            <person name="Bonds A."/>
            <person name="Quandt C.A."/>
            <person name="Barry K."/>
            <person name="Liu P."/>
            <person name="Grigoriev I."/>
            <person name="Longcore J.E."/>
            <person name="James T.Y."/>
        </authorList>
    </citation>
    <scope>NUCLEOTIDE SEQUENCE</scope>
    <source>
        <strain evidence="10">JEL0513</strain>
    </source>
</reference>
<keyword evidence="2" id="KW-0813">Transport</keyword>
<dbReference type="Pfam" id="PF25539">
    <property type="entry name" value="Bestrophin_2"/>
    <property type="match status" value="1"/>
</dbReference>
<keyword evidence="3" id="KW-1003">Cell membrane</keyword>
<dbReference type="InterPro" id="IPR044669">
    <property type="entry name" value="YneE/VCCN1/2-like"/>
</dbReference>
<name>A0AAD5XBJ5_9FUNG</name>
<evidence type="ECO:0000256" key="3">
    <source>
        <dbReference type="ARBA" id="ARBA00022475"/>
    </source>
</evidence>
<evidence type="ECO:0000313" key="10">
    <source>
        <dbReference type="EMBL" id="KAJ3114045.1"/>
    </source>
</evidence>
<feature type="transmembrane region" description="Helical" evidence="9">
    <location>
        <begin position="40"/>
        <end position="60"/>
    </location>
</feature>
<sequence>MVAQQTQTQFLDSPRRPATDDGRRLAAIATVRAPSVVPRVWRATTAVGVWASLVALGWALSPSGTWFRLLPASQLLVTLLGVVMGLLLVFRTNTAYDRFYEGRKMWGQLHSNVRSLARLLWVAVQRECLCLPAPTLALYAAYSVVLYPSSHDQILHRNGALRLLIAFAAATKHHMRSEENKAFLYKDVGPYLTHIPVFDKLAQQELLSSSSSSHSPSPPPQTSSLTVDPQSALADQQAQLQHDQESKKQLAAIPIEIVFRLQKYITELKATNQIDANVQLVLSQNINALADCISCFERIRSSPIPLAYALHVKQTLFIYLLSLPFQIVPILQWYTIPATIIAAFTMFGIEAIGGEIENPFGYDPNDLPQDEFCDAIRDEVLGMMGDGDGGSGLKIE</sequence>
<keyword evidence="4 9" id="KW-0812">Transmembrane</keyword>
<comment type="caution">
    <text evidence="10">The sequence shown here is derived from an EMBL/GenBank/DDBJ whole genome shotgun (WGS) entry which is preliminary data.</text>
</comment>
<evidence type="ECO:0000256" key="9">
    <source>
        <dbReference type="SAM" id="Phobius"/>
    </source>
</evidence>
<feature type="compositionally biased region" description="Polar residues" evidence="8">
    <location>
        <begin position="1"/>
        <end position="11"/>
    </location>
</feature>
<dbReference type="PANTHER" id="PTHR33281">
    <property type="entry name" value="UPF0187 PROTEIN YNEE"/>
    <property type="match status" value="1"/>
</dbReference>
<dbReference type="EMBL" id="JADGJH010001400">
    <property type="protein sequence ID" value="KAJ3114045.1"/>
    <property type="molecule type" value="Genomic_DNA"/>
</dbReference>
<dbReference type="Proteomes" id="UP001211907">
    <property type="component" value="Unassembled WGS sequence"/>
</dbReference>
<evidence type="ECO:0000313" key="11">
    <source>
        <dbReference type="Proteomes" id="UP001211907"/>
    </source>
</evidence>
<proteinExistence type="predicted"/>
<evidence type="ECO:0000256" key="4">
    <source>
        <dbReference type="ARBA" id="ARBA00022692"/>
    </source>
</evidence>
<feature type="transmembrane region" description="Helical" evidence="9">
    <location>
        <begin position="72"/>
        <end position="90"/>
    </location>
</feature>
<dbReference type="PANTHER" id="PTHR33281:SF19">
    <property type="entry name" value="VOLTAGE-DEPENDENT ANION CHANNEL-FORMING PROTEIN YNEE"/>
    <property type="match status" value="1"/>
</dbReference>
<evidence type="ECO:0000256" key="6">
    <source>
        <dbReference type="ARBA" id="ARBA00023065"/>
    </source>
</evidence>
<gene>
    <name evidence="10" type="ORF">HK100_001811</name>
</gene>
<keyword evidence="6" id="KW-0406">Ion transport</keyword>
<dbReference type="AlphaFoldDB" id="A0AAD5XBJ5"/>
<accession>A0AAD5XBJ5</accession>
<evidence type="ECO:0000256" key="5">
    <source>
        <dbReference type="ARBA" id="ARBA00022989"/>
    </source>
</evidence>
<evidence type="ECO:0000256" key="2">
    <source>
        <dbReference type="ARBA" id="ARBA00022448"/>
    </source>
</evidence>
<dbReference type="GO" id="GO:0005254">
    <property type="term" value="F:chloride channel activity"/>
    <property type="evidence" value="ECO:0007669"/>
    <property type="project" value="InterPro"/>
</dbReference>